<dbReference type="EMBL" id="NPEX01000005">
    <property type="protein sequence ID" value="RAI45902.1"/>
    <property type="molecule type" value="Genomic_DNA"/>
</dbReference>
<reference evidence="2 3" key="1">
    <citation type="submission" date="2017-07" db="EMBL/GenBank/DDBJ databases">
        <title>Draft Genome Sequences of Select Purple Nonsulfur Bacteria.</title>
        <authorList>
            <person name="Lasarre B."/>
            <person name="Mckinlay J.B."/>
        </authorList>
    </citation>
    <scope>NUCLEOTIDE SEQUENCE [LARGE SCALE GENOMIC DNA]</scope>
    <source>
        <strain evidence="2 3">DSM 5909</strain>
    </source>
</reference>
<dbReference type="InterPro" id="IPR017828">
    <property type="entry name" value="SQ_synth_HpnD-like"/>
</dbReference>
<dbReference type="GO" id="GO:0016117">
    <property type="term" value="P:carotenoid biosynthetic process"/>
    <property type="evidence" value="ECO:0007669"/>
    <property type="project" value="InterPro"/>
</dbReference>
<dbReference type="InterPro" id="IPR008949">
    <property type="entry name" value="Isoprenoid_synthase_dom_sf"/>
</dbReference>
<dbReference type="SUPFAM" id="SSF48576">
    <property type="entry name" value="Terpenoid synthases"/>
    <property type="match status" value="1"/>
</dbReference>
<dbReference type="CDD" id="cd00683">
    <property type="entry name" value="Trans_IPPS_HH"/>
    <property type="match status" value="1"/>
</dbReference>
<name>A0A327L8S0_9BRAD</name>
<dbReference type="GO" id="GO:0051996">
    <property type="term" value="F:squalene synthase [NAD(P)H] activity"/>
    <property type="evidence" value="ECO:0007669"/>
    <property type="project" value="InterPro"/>
</dbReference>
<dbReference type="Gene3D" id="1.10.600.10">
    <property type="entry name" value="Farnesyl Diphosphate Synthase"/>
    <property type="match status" value="1"/>
</dbReference>
<proteinExistence type="predicted"/>
<evidence type="ECO:0000313" key="2">
    <source>
        <dbReference type="EMBL" id="RAI45902.1"/>
    </source>
</evidence>
<dbReference type="SFLD" id="SFLDG01018">
    <property type="entry name" value="Squalene/Phytoene_Synthase_Lik"/>
    <property type="match status" value="1"/>
</dbReference>
<dbReference type="PROSITE" id="PS01045">
    <property type="entry name" value="SQUALEN_PHYTOEN_SYN_2"/>
    <property type="match status" value="1"/>
</dbReference>
<dbReference type="InterPro" id="IPR033904">
    <property type="entry name" value="Trans_IPPS_HH"/>
</dbReference>
<dbReference type="Pfam" id="PF00494">
    <property type="entry name" value="SQS_PSY"/>
    <property type="match status" value="1"/>
</dbReference>
<dbReference type="Proteomes" id="UP000249130">
    <property type="component" value="Unassembled WGS sequence"/>
</dbReference>
<dbReference type="InterPro" id="IPR002060">
    <property type="entry name" value="Squ/phyt_synthse"/>
</dbReference>
<dbReference type="PANTHER" id="PTHR31480">
    <property type="entry name" value="BIFUNCTIONAL LYCOPENE CYCLASE/PHYTOENE SYNTHASE"/>
    <property type="match status" value="1"/>
</dbReference>
<dbReference type="SFLD" id="SFLDG01212">
    <property type="entry name" value="Phytoene_synthase_like"/>
    <property type="match status" value="1"/>
</dbReference>
<dbReference type="SFLD" id="SFLDS00005">
    <property type="entry name" value="Isoprenoid_Synthase_Type_I"/>
    <property type="match status" value="1"/>
</dbReference>
<dbReference type="InterPro" id="IPR044843">
    <property type="entry name" value="Trans_IPPS_bact-type"/>
</dbReference>
<evidence type="ECO:0000256" key="1">
    <source>
        <dbReference type="ARBA" id="ARBA00022679"/>
    </source>
</evidence>
<sequence>MTQLAVHTEEAEPLAARRAAGSSFYFAMRMLPRARRDAMFEIYSFCRHVDDIADSPAPRAERIAGLGRWRQELDAVYASRVAPEHRGLAHAIEEFGLRKEDFIAIIEGMEMDAAEDIRAPDLATFDLYCDRVASAVGRLSVKAFGMGEPDGERLAHHLGRALQITNILRDIDEDAENGRLYLPRELLQEAGIDTTDPRRVAAHAAVGQVGHILIERARTHFEAADEVMDRSPRWMVRAPRIMGKVYRAILDDLAARGFAPPREPVRVNKLSLLLIVLQYGFV</sequence>
<gene>
    <name evidence="2" type="primary">hpnD</name>
    <name evidence="2" type="ORF">CH341_01465</name>
</gene>
<comment type="caution">
    <text evidence="2">The sequence shown here is derived from an EMBL/GenBank/DDBJ whole genome shotgun (WGS) entry which is preliminary data.</text>
</comment>
<accession>A0A327L8S0</accession>
<evidence type="ECO:0000313" key="3">
    <source>
        <dbReference type="Proteomes" id="UP000249130"/>
    </source>
</evidence>
<dbReference type="AlphaFoldDB" id="A0A327L8S0"/>
<dbReference type="OrthoDB" id="9807580at2"/>
<protein>
    <submittedName>
        <fullName evidence="2">Squalene synthase HpnD</fullName>
    </submittedName>
</protein>
<organism evidence="2 3">
    <name type="scientific">Rhodoplanes roseus</name>
    <dbReference type="NCBI Taxonomy" id="29409"/>
    <lineage>
        <taxon>Bacteria</taxon>
        <taxon>Pseudomonadati</taxon>
        <taxon>Pseudomonadota</taxon>
        <taxon>Alphaproteobacteria</taxon>
        <taxon>Hyphomicrobiales</taxon>
        <taxon>Nitrobacteraceae</taxon>
        <taxon>Rhodoplanes</taxon>
    </lineage>
</organism>
<keyword evidence="1" id="KW-0808">Transferase</keyword>
<dbReference type="NCBIfam" id="TIGR03465">
    <property type="entry name" value="HpnD"/>
    <property type="match status" value="1"/>
</dbReference>
<dbReference type="RefSeq" id="WP_111417263.1">
    <property type="nucleotide sequence ID" value="NZ_NPEX01000005.1"/>
</dbReference>
<dbReference type="InterPro" id="IPR019845">
    <property type="entry name" value="Squalene/phytoene_synthase_CS"/>
</dbReference>
<keyword evidence="3" id="KW-1185">Reference proteome</keyword>
<dbReference type="GO" id="GO:0004311">
    <property type="term" value="F:geranylgeranyl diphosphate synthase activity"/>
    <property type="evidence" value="ECO:0007669"/>
    <property type="project" value="InterPro"/>
</dbReference>